<dbReference type="FunFam" id="1.10.225.10:FF:000017">
    <property type="entry name" value="SaPosin-like Protein family"/>
    <property type="match status" value="1"/>
</dbReference>
<feature type="chain" id="PRO_5040360483" description="Saposin B-type domain-containing protein" evidence="3">
    <location>
        <begin position="19"/>
        <end position="97"/>
    </location>
</feature>
<sequence length="97" mass="10805">MKFAIIAILAILAVFTSAEFFECEMCEMAVKIVVPMLGQDTKDIEQAVDAECKKEFHAIPFATQKCKKFVDSKLQPIINELENGTAPKDVCTKLTMC</sequence>
<evidence type="ECO:0000313" key="5">
    <source>
        <dbReference type="EMBL" id="CAI5454181.1"/>
    </source>
</evidence>
<comment type="caution">
    <text evidence="5">The sequence shown here is derived from an EMBL/GenBank/DDBJ whole genome shotgun (WGS) entry which is preliminary data.</text>
</comment>
<dbReference type="AlphaFoldDB" id="A0A9P1NAF9"/>
<keyword evidence="1" id="KW-1015">Disulfide bond</keyword>
<dbReference type="PANTHER" id="PTHR11480">
    <property type="entry name" value="SAPOSIN-RELATED"/>
    <property type="match status" value="1"/>
</dbReference>
<dbReference type="EMBL" id="CANHGI010000006">
    <property type="protein sequence ID" value="CAI5454181.1"/>
    <property type="molecule type" value="Genomic_DNA"/>
</dbReference>
<dbReference type="Gene3D" id="1.10.225.10">
    <property type="entry name" value="Saposin-like"/>
    <property type="match status" value="1"/>
</dbReference>
<feature type="domain" description="Saposin B-type" evidence="4">
    <location>
        <begin position="19"/>
        <end position="97"/>
    </location>
</feature>
<dbReference type="SMART" id="SM00741">
    <property type="entry name" value="SapB"/>
    <property type="match status" value="1"/>
</dbReference>
<evidence type="ECO:0000313" key="6">
    <source>
        <dbReference type="Proteomes" id="UP001152747"/>
    </source>
</evidence>
<feature type="signal peptide" evidence="3">
    <location>
        <begin position="1"/>
        <end position="18"/>
    </location>
</feature>
<dbReference type="PROSITE" id="PS50015">
    <property type="entry name" value="SAP_B"/>
    <property type="match status" value="1"/>
</dbReference>
<evidence type="ECO:0000256" key="2">
    <source>
        <dbReference type="ARBA" id="ARBA00023180"/>
    </source>
</evidence>
<reference evidence="5" key="1">
    <citation type="submission" date="2022-11" db="EMBL/GenBank/DDBJ databases">
        <authorList>
            <person name="Kikuchi T."/>
        </authorList>
    </citation>
    <scope>NUCLEOTIDE SEQUENCE</scope>
    <source>
        <strain evidence="5">PS1010</strain>
    </source>
</reference>
<organism evidence="5 6">
    <name type="scientific">Caenorhabditis angaria</name>
    <dbReference type="NCBI Taxonomy" id="860376"/>
    <lineage>
        <taxon>Eukaryota</taxon>
        <taxon>Metazoa</taxon>
        <taxon>Ecdysozoa</taxon>
        <taxon>Nematoda</taxon>
        <taxon>Chromadorea</taxon>
        <taxon>Rhabditida</taxon>
        <taxon>Rhabditina</taxon>
        <taxon>Rhabditomorpha</taxon>
        <taxon>Rhabditoidea</taxon>
        <taxon>Rhabditidae</taxon>
        <taxon>Peloderinae</taxon>
        <taxon>Caenorhabditis</taxon>
    </lineage>
</organism>
<keyword evidence="3" id="KW-0732">Signal</keyword>
<dbReference type="Pfam" id="PF03489">
    <property type="entry name" value="SapB_2"/>
    <property type="match status" value="1"/>
</dbReference>
<dbReference type="InterPro" id="IPR011001">
    <property type="entry name" value="Saposin-like"/>
</dbReference>
<gene>
    <name evidence="5" type="ORF">CAMP_LOCUS16818</name>
</gene>
<protein>
    <recommendedName>
        <fullName evidence="4">Saposin B-type domain-containing protein</fullName>
    </recommendedName>
</protein>
<dbReference type="SUPFAM" id="SSF47862">
    <property type="entry name" value="Saposin"/>
    <property type="match status" value="1"/>
</dbReference>
<evidence type="ECO:0000256" key="3">
    <source>
        <dbReference type="SAM" id="SignalP"/>
    </source>
</evidence>
<evidence type="ECO:0000259" key="4">
    <source>
        <dbReference type="PROSITE" id="PS50015"/>
    </source>
</evidence>
<dbReference type="InterPro" id="IPR051428">
    <property type="entry name" value="Sphingo_Act-Surfact_Prot"/>
</dbReference>
<proteinExistence type="predicted"/>
<dbReference type="Proteomes" id="UP001152747">
    <property type="component" value="Unassembled WGS sequence"/>
</dbReference>
<evidence type="ECO:0000256" key="1">
    <source>
        <dbReference type="ARBA" id="ARBA00023157"/>
    </source>
</evidence>
<keyword evidence="2" id="KW-0325">Glycoprotein</keyword>
<dbReference type="InterPro" id="IPR008138">
    <property type="entry name" value="SapB_2"/>
</dbReference>
<dbReference type="OrthoDB" id="69496at2759"/>
<name>A0A9P1NAF9_9PELO</name>
<accession>A0A9P1NAF9</accession>
<dbReference type="InterPro" id="IPR008139">
    <property type="entry name" value="SaposinB_dom"/>
</dbReference>
<keyword evidence="6" id="KW-1185">Reference proteome</keyword>